<evidence type="ECO:0000256" key="1">
    <source>
        <dbReference type="ARBA" id="ARBA00010134"/>
    </source>
</evidence>
<dbReference type="Gene3D" id="3.40.50.1460">
    <property type="match status" value="1"/>
</dbReference>
<dbReference type="Pfam" id="PF00656">
    <property type="entry name" value="Peptidase_C14"/>
    <property type="match status" value="1"/>
</dbReference>
<protein>
    <recommendedName>
        <fullName evidence="7">Caspase-14-like</fullName>
    </recommendedName>
</protein>
<sequence length="262" mass="29884">MDKYDLSGRRAAIIIRGGGRPGDEYDVERVTKICQQNSFPEFGDWISFSTKKELIDALKSFRDKLDGDTGMLMVTIMAHGTLGHIEVNDVENLELEEIYQLFNNRQCPALREKPKLFLVQACRNVKGHSKNPNTDGSVQHSPLQKKLLPTLSDSMEVYAVFPDKFAGRRPDKGSPLFEEMEKVFNQDSVSKHHMYELFTKVNERLGQRTYAKGEYECDHAILSERLSKLQLQSQILSDNVDNDSKIGRSLHIVSSLTKKLYL</sequence>
<dbReference type="PROSITE" id="PS50207">
    <property type="entry name" value="CASPASE_P10"/>
    <property type="match status" value="1"/>
</dbReference>
<feature type="domain" description="Caspase family p10" evidence="3">
    <location>
        <begin position="144"/>
        <end position="262"/>
    </location>
</feature>
<evidence type="ECO:0000259" key="4">
    <source>
        <dbReference type="PROSITE" id="PS50208"/>
    </source>
</evidence>
<dbReference type="EMBL" id="JAGEUA010000001">
    <property type="protein sequence ID" value="KAL1023876.1"/>
    <property type="molecule type" value="Genomic_DNA"/>
</dbReference>
<evidence type="ECO:0000259" key="3">
    <source>
        <dbReference type="PROSITE" id="PS50207"/>
    </source>
</evidence>
<evidence type="ECO:0000256" key="2">
    <source>
        <dbReference type="RuleBase" id="RU003971"/>
    </source>
</evidence>
<dbReference type="SUPFAM" id="SSF52129">
    <property type="entry name" value="Caspase-like"/>
    <property type="match status" value="1"/>
</dbReference>
<dbReference type="InterPro" id="IPR015917">
    <property type="entry name" value="Pept_C14A"/>
</dbReference>
<proteinExistence type="inferred from homology"/>
<gene>
    <name evidence="5" type="ORF">UPYG_G00048300</name>
</gene>
<dbReference type="InterPro" id="IPR029030">
    <property type="entry name" value="Caspase-like_dom_sf"/>
</dbReference>
<accession>A0ABD0XRB1</accession>
<name>A0ABD0XRB1_UMBPY</name>
<dbReference type="PROSITE" id="PS50208">
    <property type="entry name" value="CASPASE_P20"/>
    <property type="match status" value="1"/>
</dbReference>
<dbReference type="Proteomes" id="UP001557470">
    <property type="component" value="Unassembled WGS sequence"/>
</dbReference>
<dbReference type="InterPro" id="IPR002398">
    <property type="entry name" value="Pept_C14"/>
</dbReference>
<evidence type="ECO:0008006" key="7">
    <source>
        <dbReference type="Google" id="ProtNLM"/>
    </source>
</evidence>
<reference evidence="5 6" key="1">
    <citation type="submission" date="2024-06" db="EMBL/GenBank/DDBJ databases">
        <authorList>
            <person name="Pan Q."/>
            <person name="Wen M."/>
            <person name="Jouanno E."/>
            <person name="Zahm M."/>
            <person name="Klopp C."/>
            <person name="Cabau C."/>
            <person name="Louis A."/>
            <person name="Berthelot C."/>
            <person name="Parey E."/>
            <person name="Roest Crollius H."/>
            <person name="Montfort J."/>
            <person name="Robinson-Rechavi M."/>
            <person name="Bouchez O."/>
            <person name="Lampietro C."/>
            <person name="Lopez Roques C."/>
            <person name="Donnadieu C."/>
            <person name="Postlethwait J."/>
            <person name="Bobe J."/>
            <person name="Verreycken H."/>
            <person name="Guiguen Y."/>
        </authorList>
    </citation>
    <scope>NUCLEOTIDE SEQUENCE [LARGE SCALE GENOMIC DNA]</scope>
    <source>
        <strain evidence="5">Up_M1</strain>
        <tissue evidence="5">Testis</tissue>
    </source>
</reference>
<dbReference type="AlphaFoldDB" id="A0ABD0XRB1"/>
<dbReference type="PRINTS" id="PR00376">
    <property type="entry name" value="IL1BCENZYME"/>
</dbReference>
<organism evidence="5 6">
    <name type="scientific">Umbra pygmaea</name>
    <name type="common">Eastern mudminnow</name>
    <dbReference type="NCBI Taxonomy" id="75934"/>
    <lineage>
        <taxon>Eukaryota</taxon>
        <taxon>Metazoa</taxon>
        <taxon>Chordata</taxon>
        <taxon>Craniata</taxon>
        <taxon>Vertebrata</taxon>
        <taxon>Euteleostomi</taxon>
        <taxon>Actinopterygii</taxon>
        <taxon>Neopterygii</taxon>
        <taxon>Teleostei</taxon>
        <taxon>Protacanthopterygii</taxon>
        <taxon>Esociformes</taxon>
        <taxon>Umbridae</taxon>
        <taxon>Umbra</taxon>
    </lineage>
</organism>
<dbReference type="PANTHER" id="PTHR10454">
    <property type="entry name" value="CASPASE"/>
    <property type="match status" value="1"/>
</dbReference>
<evidence type="ECO:0000313" key="6">
    <source>
        <dbReference type="Proteomes" id="UP001557470"/>
    </source>
</evidence>
<feature type="domain" description="Caspase family p20" evidence="4">
    <location>
        <begin position="50"/>
        <end position="126"/>
    </location>
</feature>
<dbReference type="PANTHER" id="PTHR10454:SF155">
    <property type="entry name" value="CASPASE-14-LIKE"/>
    <property type="match status" value="1"/>
</dbReference>
<dbReference type="InterPro" id="IPR002138">
    <property type="entry name" value="Pept_C14_p10"/>
</dbReference>
<dbReference type="InterPro" id="IPR001309">
    <property type="entry name" value="Pept_C14_p20"/>
</dbReference>
<keyword evidence="6" id="KW-1185">Reference proteome</keyword>
<dbReference type="InterPro" id="IPR011600">
    <property type="entry name" value="Pept_C14_caspase"/>
</dbReference>
<dbReference type="SMART" id="SM00115">
    <property type="entry name" value="CASc"/>
    <property type="match status" value="1"/>
</dbReference>
<comment type="caution">
    <text evidence="5">The sequence shown here is derived from an EMBL/GenBank/DDBJ whole genome shotgun (WGS) entry which is preliminary data.</text>
</comment>
<comment type="similarity">
    <text evidence="1 2">Belongs to the peptidase C14A family.</text>
</comment>
<evidence type="ECO:0000313" key="5">
    <source>
        <dbReference type="EMBL" id="KAL1023876.1"/>
    </source>
</evidence>